<dbReference type="Proteomes" id="UP000501690">
    <property type="component" value="Linkage Group LG1"/>
</dbReference>
<keyword evidence="2" id="KW-1185">Reference proteome</keyword>
<evidence type="ECO:0000313" key="1">
    <source>
        <dbReference type="EMBL" id="QCD77299.1"/>
    </source>
</evidence>
<organism evidence="1 2">
    <name type="scientific">Vigna unguiculata</name>
    <name type="common">Cowpea</name>
    <dbReference type="NCBI Taxonomy" id="3917"/>
    <lineage>
        <taxon>Eukaryota</taxon>
        <taxon>Viridiplantae</taxon>
        <taxon>Streptophyta</taxon>
        <taxon>Embryophyta</taxon>
        <taxon>Tracheophyta</taxon>
        <taxon>Spermatophyta</taxon>
        <taxon>Magnoliopsida</taxon>
        <taxon>eudicotyledons</taxon>
        <taxon>Gunneridae</taxon>
        <taxon>Pentapetalae</taxon>
        <taxon>rosids</taxon>
        <taxon>fabids</taxon>
        <taxon>Fabales</taxon>
        <taxon>Fabaceae</taxon>
        <taxon>Papilionoideae</taxon>
        <taxon>50 kb inversion clade</taxon>
        <taxon>NPAAA clade</taxon>
        <taxon>indigoferoid/millettioid clade</taxon>
        <taxon>Phaseoleae</taxon>
        <taxon>Vigna</taxon>
    </lineage>
</organism>
<gene>
    <name evidence="1" type="ORF">DEO72_LG1g922</name>
</gene>
<evidence type="ECO:0000313" key="2">
    <source>
        <dbReference type="Proteomes" id="UP000501690"/>
    </source>
</evidence>
<sequence length="98" mass="10560">MDFALGSLARGAGRGVVDLEANPIRVSLPALLVQVGRIFFRRCLMACFQTAGVLITSAPLTRRGRVLLDAQPSTWRAIASLLGYTLGAILVGMPDRYE</sequence>
<proteinExistence type="predicted"/>
<reference evidence="1 2" key="1">
    <citation type="submission" date="2019-04" db="EMBL/GenBank/DDBJ databases">
        <title>An improved genome assembly and genetic linkage map for asparagus bean, Vigna unguiculata ssp. sesquipedialis.</title>
        <authorList>
            <person name="Xia Q."/>
            <person name="Zhang R."/>
            <person name="Dong Y."/>
        </authorList>
    </citation>
    <scope>NUCLEOTIDE SEQUENCE [LARGE SCALE GENOMIC DNA]</scope>
    <source>
        <tissue evidence="1">Leaf</tissue>
    </source>
</reference>
<dbReference type="EMBL" id="CP039345">
    <property type="protein sequence ID" value="QCD77299.1"/>
    <property type="molecule type" value="Genomic_DNA"/>
</dbReference>
<dbReference type="AlphaFoldDB" id="A0A4D6KQC4"/>
<accession>A0A4D6KQC4</accession>
<protein>
    <submittedName>
        <fullName evidence="1">Uncharacterized protein</fullName>
    </submittedName>
</protein>
<name>A0A4D6KQC4_VIGUN</name>